<protein>
    <recommendedName>
        <fullName evidence="5">Twin-arginine translocation protein TatA</fullName>
    </recommendedName>
</protein>
<keyword evidence="2" id="KW-0812">Transmembrane</keyword>
<dbReference type="STRING" id="208439.AJAP_40615"/>
<organism evidence="3 4">
    <name type="scientific">Amycolatopsis japonica</name>
    <dbReference type="NCBI Taxonomy" id="208439"/>
    <lineage>
        <taxon>Bacteria</taxon>
        <taxon>Bacillati</taxon>
        <taxon>Actinomycetota</taxon>
        <taxon>Actinomycetes</taxon>
        <taxon>Pseudonocardiales</taxon>
        <taxon>Pseudonocardiaceae</taxon>
        <taxon>Amycolatopsis</taxon>
        <taxon>Amycolatopsis japonica group</taxon>
    </lineage>
</organism>
<keyword evidence="4" id="KW-1185">Reference proteome</keyword>
<dbReference type="EMBL" id="CP008953">
    <property type="protein sequence ID" value="AIG80899.1"/>
    <property type="molecule type" value="Genomic_DNA"/>
</dbReference>
<dbReference type="eggNOG" id="ENOG50341Z1">
    <property type="taxonomic scope" value="Bacteria"/>
</dbReference>
<evidence type="ECO:0000313" key="3">
    <source>
        <dbReference type="EMBL" id="AIG80899.1"/>
    </source>
</evidence>
<proteinExistence type="predicted"/>
<dbReference type="KEGG" id="aja:AJAP_40615"/>
<keyword evidence="2" id="KW-1133">Transmembrane helix</keyword>
<feature type="region of interest" description="Disordered" evidence="1">
    <location>
        <begin position="126"/>
        <end position="169"/>
    </location>
</feature>
<dbReference type="Proteomes" id="UP000028492">
    <property type="component" value="Chromosome"/>
</dbReference>
<sequence length="264" mass="27956">MTYPPQPGQPYGQDPQGQQPQQGGWDPNQQYGQPQQYGQQQGWEQTQQYQQQPQQGWDQTQQYQQPQQGWDPNQQGYQQGFGGPPAPPQKSKTGLIIGIVIGVVVLVAFGVTGFVAPGFLLSKDEPVAAPPSSSEPAPTSAPKSSSPKSSTTRTPRSTESGGSSSGDPAGVKVIQDFLAKISSGDRQGAIALACENRRSSMGSVLDVFLPPGSTAEVKRTQGTTNLVMAEITGTVEGEDAKGTMFAQSQSGSWCVSSLLVSKAR</sequence>
<dbReference type="RefSeq" id="WP_038521389.1">
    <property type="nucleotide sequence ID" value="NZ_CP008953.1"/>
</dbReference>
<evidence type="ECO:0000256" key="2">
    <source>
        <dbReference type="SAM" id="Phobius"/>
    </source>
</evidence>
<gene>
    <name evidence="3" type="ORF">AJAP_40615</name>
</gene>
<feature type="region of interest" description="Disordered" evidence="1">
    <location>
        <begin position="1"/>
        <end position="89"/>
    </location>
</feature>
<evidence type="ECO:0008006" key="5">
    <source>
        <dbReference type="Google" id="ProtNLM"/>
    </source>
</evidence>
<dbReference type="HOGENOM" id="CLU_1052274_0_0_11"/>
<accession>A0A075V8T2</accession>
<evidence type="ECO:0000256" key="1">
    <source>
        <dbReference type="SAM" id="MobiDB-lite"/>
    </source>
</evidence>
<feature type="compositionally biased region" description="Low complexity" evidence="1">
    <location>
        <begin position="130"/>
        <end position="162"/>
    </location>
</feature>
<dbReference type="AlphaFoldDB" id="A0A075V8T2"/>
<name>A0A075V8T2_9PSEU</name>
<feature type="compositionally biased region" description="Low complexity" evidence="1">
    <location>
        <begin position="9"/>
        <end position="78"/>
    </location>
</feature>
<feature type="transmembrane region" description="Helical" evidence="2">
    <location>
        <begin position="95"/>
        <end position="121"/>
    </location>
</feature>
<reference evidence="3 4" key="1">
    <citation type="journal article" date="2014" name="J. Biotechnol.">
        <title>Complete genome sequence of the actinobacterium Amycolatopsis japonica MG417-CF17(T) (=DSM 44213T) producing (S,S)-N,N'-ethylenediaminedisuccinic acid.</title>
        <authorList>
            <person name="Stegmann E."/>
            <person name="Albersmeier A."/>
            <person name="Spohn M."/>
            <person name="Gert H."/>
            <person name="Weber T."/>
            <person name="Wohlleben W."/>
            <person name="Kalinowski J."/>
            <person name="Ruckert C."/>
        </authorList>
    </citation>
    <scope>NUCLEOTIDE SEQUENCE [LARGE SCALE GENOMIC DNA]</scope>
    <source>
        <strain evidence="4">MG417-CF17 (DSM 44213)</strain>
    </source>
</reference>
<keyword evidence="2" id="KW-0472">Membrane</keyword>
<evidence type="ECO:0000313" key="4">
    <source>
        <dbReference type="Proteomes" id="UP000028492"/>
    </source>
</evidence>